<comment type="caution">
    <text evidence="1">The sequence shown here is derived from an EMBL/GenBank/DDBJ whole genome shotgun (WGS) entry which is preliminary data.</text>
</comment>
<dbReference type="KEGG" id="crq:GCK72_010633"/>
<accession>A0A6A5H607</accession>
<dbReference type="RefSeq" id="XP_053587544.1">
    <property type="nucleotide sequence ID" value="XM_053727967.1"/>
</dbReference>
<dbReference type="Proteomes" id="UP000483820">
    <property type="component" value="Chromosome III"/>
</dbReference>
<dbReference type="EMBL" id="WUAV01000003">
    <property type="protein sequence ID" value="KAF1762371.1"/>
    <property type="molecule type" value="Genomic_DNA"/>
</dbReference>
<evidence type="ECO:0000313" key="2">
    <source>
        <dbReference type="Proteomes" id="UP000483820"/>
    </source>
</evidence>
<dbReference type="CTD" id="78775013"/>
<protein>
    <submittedName>
        <fullName evidence="1">Uncharacterized protein</fullName>
    </submittedName>
</protein>
<sequence>MFFFLILRRKEKNQNSRVWITCFCHNGSDCYASDADHKKDDAPVHPLNMEQCHLAGSSNLEEETRNSSSGNRNWKEIRIIKKGKQM</sequence>
<dbReference type="AlphaFoldDB" id="A0A6A5H607"/>
<dbReference type="GeneID" id="78775013"/>
<gene>
    <name evidence="1" type="ORF">GCK72_010633</name>
</gene>
<name>A0A6A5H607_CAERE</name>
<evidence type="ECO:0000313" key="1">
    <source>
        <dbReference type="EMBL" id="KAF1762371.1"/>
    </source>
</evidence>
<proteinExistence type="predicted"/>
<reference evidence="1 2" key="1">
    <citation type="submission" date="2019-12" db="EMBL/GenBank/DDBJ databases">
        <title>Chromosome-level assembly of the Caenorhabditis remanei genome.</title>
        <authorList>
            <person name="Teterina A.A."/>
            <person name="Willis J.H."/>
            <person name="Phillips P.C."/>
        </authorList>
    </citation>
    <scope>NUCLEOTIDE SEQUENCE [LARGE SCALE GENOMIC DNA]</scope>
    <source>
        <strain evidence="1 2">PX506</strain>
        <tissue evidence="1">Whole organism</tissue>
    </source>
</reference>
<organism evidence="1 2">
    <name type="scientific">Caenorhabditis remanei</name>
    <name type="common">Caenorhabditis vulgaris</name>
    <dbReference type="NCBI Taxonomy" id="31234"/>
    <lineage>
        <taxon>Eukaryota</taxon>
        <taxon>Metazoa</taxon>
        <taxon>Ecdysozoa</taxon>
        <taxon>Nematoda</taxon>
        <taxon>Chromadorea</taxon>
        <taxon>Rhabditida</taxon>
        <taxon>Rhabditina</taxon>
        <taxon>Rhabditomorpha</taxon>
        <taxon>Rhabditoidea</taxon>
        <taxon>Rhabditidae</taxon>
        <taxon>Peloderinae</taxon>
        <taxon>Caenorhabditis</taxon>
    </lineage>
</organism>